<evidence type="ECO:0000313" key="2">
    <source>
        <dbReference type="Proteomes" id="UP001356427"/>
    </source>
</evidence>
<gene>
    <name evidence="1" type="ORF">J4Q44_G00221040</name>
</gene>
<comment type="caution">
    <text evidence="1">The sequence shown here is derived from an EMBL/GenBank/DDBJ whole genome shotgun (WGS) entry which is preliminary data.</text>
</comment>
<accession>A0AAN8LNB1</accession>
<name>A0AAN8LNB1_9TELE</name>
<proteinExistence type="predicted"/>
<dbReference type="AlphaFoldDB" id="A0AAN8LNB1"/>
<protein>
    <submittedName>
        <fullName evidence="1">Uncharacterized protein</fullName>
    </submittedName>
</protein>
<reference evidence="1 2" key="1">
    <citation type="submission" date="2021-04" db="EMBL/GenBank/DDBJ databases">
        <authorList>
            <person name="De Guttry C."/>
            <person name="Zahm M."/>
            <person name="Klopp C."/>
            <person name="Cabau C."/>
            <person name="Louis A."/>
            <person name="Berthelot C."/>
            <person name="Parey E."/>
            <person name="Roest Crollius H."/>
            <person name="Montfort J."/>
            <person name="Robinson-Rechavi M."/>
            <person name="Bucao C."/>
            <person name="Bouchez O."/>
            <person name="Gislard M."/>
            <person name="Lluch J."/>
            <person name="Milhes M."/>
            <person name="Lampietro C."/>
            <person name="Lopez Roques C."/>
            <person name="Donnadieu C."/>
            <person name="Braasch I."/>
            <person name="Desvignes T."/>
            <person name="Postlethwait J."/>
            <person name="Bobe J."/>
            <person name="Wedekind C."/>
            <person name="Guiguen Y."/>
        </authorList>
    </citation>
    <scope>NUCLEOTIDE SEQUENCE [LARGE SCALE GENOMIC DNA]</scope>
    <source>
        <strain evidence="1">Cs_M1</strain>
        <tissue evidence="1">Blood</tissue>
    </source>
</reference>
<sequence length="70" mass="8380">MRTLKLRTWLAKSCSVLPMRWRPTYHTLTIHYDQNPLPVAEQLEEARKEVARQAEEIETPQANQFLLQRF</sequence>
<dbReference type="Proteomes" id="UP001356427">
    <property type="component" value="Unassembled WGS sequence"/>
</dbReference>
<organism evidence="1 2">
    <name type="scientific">Coregonus suidteri</name>
    <dbReference type="NCBI Taxonomy" id="861788"/>
    <lineage>
        <taxon>Eukaryota</taxon>
        <taxon>Metazoa</taxon>
        <taxon>Chordata</taxon>
        <taxon>Craniata</taxon>
        <taxon>Vertebrata</taxon>
        <taxon>Euteleostomi</taxon>
        <taxon>Actinopterygii</taxon>
        <taxon>Neopterygii</taxon>
        <taxon>Teleostei</taxon>
        <taxon>Protacanthopterygii</taxon>
        <taxon>Salmoniformes</taxon>
        <taxon>Salmonidae</taxon>
        <taxon>Coregoninae</taxon>
        <taxon>Coregonus</taxon>
    </lineage>
</organism>
<dbReference type="EMBL" id="JAGTTL010000020">
    <property type="protein sequence ID" value="KAK6306956.1"/>
    <property type="molecule type" value="Genomic_DNA"/>
</dbReference>
<evidence type="ECO:0000313" key="1">
    <source>
        <dbReference type="EMBL" id="KAK6306956.1"/>
    </source>
</evidence>
<keyword evidence="2" id="KW-1185">Reference proteome</keyword>